<organism evidence="6 7">
    <name type="scientific">Petrolisthes cinctipes</name>
    <name type="common">Flat porcelain crab</name>
    <dbReference type="NCBI Taxonomy" id="88211"/>
    <lineage>
        <taxon>Eukaryota</taxon>
        <taxon>Metazoa</taxon>
        <taxon>Ecdysozoa</taxon>
        <taxon>Arthropoda</taxon>
        <taxon>Crustacea</taxon>
        <taxon>Multicrustacea</taxon>
        <taxon>Malacostraca</taxon>
        <taxon>Eumalacostraca</taxon>
        <taxon>Eucarida</taxon>
        <taxon>Decapoda</taxon>
        <taxon>Pleocyemata</taxon>
        <taxon>Anomura</taxon>
        <taxon>Galatheoidea</taxon>
        <taxon>Porcellanidae</taxon>
        <taxon>Petrolisthes</taxon>
    </lineage>
</organism>
<evidence type="ECO:0000313" key="7">
    <source>
        <dbReference type="Proteomes" id="UP001286313"/>
    </source>
</evidence>
<comment type="similarity">
    <text evidence="3">Belongs to the IRAK1BP1 family.</text>
</comment>
<keyword evidence="7" id="KW-1185">Reference proteome</keyword>
<dbReference type="PANTHER" id="PTHR18842">
    <property type="entry name" value="INTERLEUKIN-1 RECEPTOR-ASSOCIATED KINASE 1-BINDING PROTEIN 1"/>
    <property type="match status" value="1"/>
</dbReference>
<evidence type="ECO:0000313" key="6">
    <source>
        <dbReference type="EMBL" id="KAK3880521.1"/>
    </source>
</evidence>
<evidence type="ECO:0000256" key="1">
    <source>
        <dbReference type="ARBA" id="ARBA00004123"/>
    </source>
</evidence>
<dbReference type="Proteomes" id="UP001286313">
    <property type="component" value="Unassembled WGS sequence"/>
</dbReference>
<comment type="subcellular location">
    <subcellularLocation>
        <location evidence="2">Cytoplasm</location>
    </subcellularLocation>
    <subcellularLocation>
        <location evidence="1">Nucleus</location>
    </subcellularLocation>
</comment>
<dbReference type="AlphaFoldDB" id="A0AAE1KNM5"/>
<evidence type="ECO:0000256" key="4">
    <source>
        <dbReference type="ARBA" id="ARBA00022490"/>
    </source>
</evidence>
<comment type="caution">
    <text evidence="6">The sequence shown here is derived from an EMBL/GenBank/DDBJ whole genome shotgun (WGS) entry which is preliminary data.</text>
</comment>
<dbReference type="EMBL" id="JAWQEG010001317">
    <property type="protein sequence ID" value="KAK3880521.1"/>
    <property type="molecule type" value="Genomic_DNA"/>
</dbReference>
<evidence type="ECO:0000256" key="2">
    <source>
        <dbReference type="ARBA" id="ARBA00004496"/>
    </source>
</evidence>
<dbReference type="PANTHER" id="PTHR18842:SF2">
    <property type="entry name" value="INTERLEUKIN-1 RECEPTOR-ASSOCIATED KINASE 1-BINDING PROTEIN 1"/>
    <property type="match status" value="1"/>
</dbReference>
<keyword evidence="5" id="KW-0539">Nucleus</keyword>
<evidence type="ECO:0000256" key="5">
    <source>
        <dbReference type="ARBA" id="ARBA00023242"/>
    </source>
</evidence>
<protein>
    <submittedName>
        <fullName evidence="6">Uncharacterized protein</fullName>
    </submittedName>
</protein>
<evidence type="ECO:0000256" key="3">
    <source>
        <dbReference type="ARBA" id="ARBA00005509"/>
    </source>
</evidence>
<dbReference type="GO" id="GO:0005634">
    <property type="term" value="C:nucleus"/>
    <property type="evidence" value="ECO:0007669"/>
    <property type="project" value="UniProtKB-SubCell"/>
</dbReference>
<reference evidence="6" key="1">
    <citation type="submission" date="2023-10" db="EMBL/GenBank/DDBJ databases">
        <title>Genome assemblies of two species of porcelain crab, Petrolisthes cinctipes and Petrolisthes manimaculis (Anomura: Porcellanidae).</title>
        <authorList>
            <person name="Angst P."/>
        </authorList>
    </citation>
    <scope>NUCLEOTIDE SEQUENCE</scope>
    <source>
        <strain evidence="6">PB745_01</strain>
        <tissue evidence="6">Gill</tissue>
    </source>
</reference>
<dbReference type="InterPro" id="IPR030312">
    <property type="entry name" value="IRAK1BP1"/>
</dbReference>
<dbReference type="GO" id="GO:0043123">
    <property type="term" value="P:positive regulation of canonical NF-kappaB signal transduction"/>
    <property type="evidence" value="ECO:0007669"/>
    <property type="project" value="InterPro"/>
</dbReference>
<gene>
    <name evidence="6" type="ORF">Pcinc_014986</name>
</gene>
<name>A0AAE1KNM5_PETCI</name>
<dbReference type="GO" id="GO:0006955">
    <property type="term" value="P:immune response"/>
    <property type="evidence" value="ECO:0007669"/>
    <property type="project" value="InterPro"/>
</dbReference>
<dbReference type="InterPro" id="IPR007497">
    <property type="entry name" value="SIMPL/DUF541"/>
</dbReference>
<sequence>MNEVVEVSGMGEVEVRPQQACLTLLLTTRKQTLEQCRTSLEKRRPYVYQTLYQNQAVKEDLLVSEEEVRVEDNGGLIELVVRVTARLPAHAARPVTNTLVEKLSDTLTLENLVFGYSHASLSEARVVAGRRAALEARQRAEGMAEAVGGKLGPCLALREDSCSHTGPTCDMTGHNWVMGMPEELHTHATNVVRCNVKATFSLLSYGVPKTKRI</sequence>
<dbReference type="GO" id="GO:0005737">
    <property type="term" value="C:cytoplasm"/>
    <property type="evidence" value="ECO:0007669"/>
    <property type="project" value="UniProtKB-SubCell"/>
</dbReference>
<dbReference type="Pfam" id="PF04402">
    <property type="entry name" value="SIMPL"/>
    <property type="match status" value="1"/>
</dbReference>
<proteinExistence type="inferred from homology"/>
<keyword evidence="4" id="KW-0963">Cytoplasm</keyword>
<accession>A0AAE1KNM5</accession>